<sequence>MFHEGVATLQECHHIDIHMDPSKGAQGSGNSVGGRHSCTMPMCIGYTWLLLPLNHRVRDIRLCGVPGES</sequence>
<dbReference type="EMBL" id="BLLF01001866">
    <property type="protein sequence ID" value="GFH21620.1"/>
    <property type="molecule type" value="Genomic_DNA"/>
</dbReference>
<evidence type="ECO:0000313" key="1">
    <source>
        <dbReference type="EMBL" id="GFH21620.1"/>
    </source>
</evidence>
<dbReference type="Proteomes" id="UP000485058">
    <property type="component" value="Unassembled WGS sequence"/>
</dbReference>
<keyword evidence="2" id="KW-1185">Reference proteome</keyword>
<name>A0A699ZKQ3_HAELA</name>
<organism evidence="1 2">
    <name type="scientific">Haematococcus lacustris</name>
    <name type="common">Green alga</name>
    <name type="synonym">Haematococcus pluvialis</name>
    <dbReference type="NCBI Taxonomy" id="44745"/>
    <lineage>
        <taxon>Eukaryota</taxon>
        <taxon>Viridiplantae</taxon>
        <taxon>Chlorophyta</taxon>
        <taxon>core chlorophytes</taxon>
        <taxon>Chlorophyceae</taxon>
        <taxon>CS clade</taxon>
        <taxon>Chlamydomonadales</taxon>
        <taxon>Haematococcaceae</taxon>
        <taxon>Haematococcus</taxon>
    </lineage>
</organism>
<evidence type="ECO:0000313" key="2">
    <source>
        <dbReference type="Proteomes" id="UP000485058"/>
    </source>
</evidence>
<protein>
    <submittedName>
        <fullName evidence="1">Uncharacterized protein</fullName>
    </submittedName>
</protein>
<reference evidence="1 2" key="1">
    <citation type="submission" date="2020-02" db="EMBL/GenBank/DDBJ databases">
        <title>Draft genome sequence of Haematococcus lacustris strain NIES-144.</title>
        <authorList>
            <person name="Morimoto D."/>
            <person name="Nakagawa S."/>
            <person name="Yoshida T."/>
            <person name="Sawayama S."/>
        </authorList>
    </citation>
    <scope>NUCLEOTIDE SEQUENCE [LARGE SCALE GENOMIC DNA]</scope>
    <source>
        <strain evidence="1 2">NIES-144</strain>
    </source>
</reference>
<proteinExistence type="predicted"/>
<gene>
    <name evidence="1" type="ORF">HaLaN_18963</name>
</gene>
<accession>A0A699ZKQ3</accession>
<comment type="caution">
    <text evidence="1">The sequence shown here is derived from an EMBL/GenBank/DDBJ whole genome shotgun (WGS) entry which is preliminary data.</text>
</comment>
<dbReference type="AlphaFoldDB" id="A0A699ZKQ3"/>